<protein>
    <submittedName>
        <fullName evidence="1">Uncharacterized protein</fullName>
    </submittedName>
</protein>
<gene>
    <name evidence="1" type="ORF">HPB47_016779</name>
</gene>
<proteinExistence type="predicted"/>
<accession>A0AC60QTR0</accession>
<dbReference type="EMBL" id="JABSTQ010005582">
    <property type="protein sequence ID" value="KAG0439024.1"/>
    <property type="molecule type" value="Genomic_DNA"/>
</dbReference>
<name>A0AC60QTR0_IXOPE</name>
<dbReference type="Proteomes" id="UP000805193">
    <property type="component" value="Unassembled WGS sequence"/>
</dbReference>
<evidence type="ECO:0000313" key="2">
    <source>
        <dbReference type="Proteomes" id="UP000805193"/>
    </source>
</evidence>
<organism evidence="1 2">
    <name type="scientific">Ixodes persulcatus</name>
    <name type="common">Taiga tick</name>
    <dbReference type="NCBI Taxonomy" id="34615"/>
    <lineage>
        <taxon>Eukaryota</taxon>
        <taxon>Metazoa</taxon>
        <taxon>Ecdysozoa</taxon>
        <taxon>Arthropoda</taxon>
        <taxon>Chelicerata</taxon>
        <taxon>Arachnida</taxon>
        <taxon>Acari</taxon>
        <taxon>Parasitiformes</taxon>
        <taxon>Ixodida</taxon>
        <taxon>Ixodoidea</taxon>
        <taxon>Ixodidae</taxon>
        <taxon>Ixodinae</taxon>
        <taxon>Ixodes</taxon>
    </lineage>
</organism>
<evidence type="ECO:0000313" key="1">
    <source>
        <dbReference type="EMBL" id="KAG0439024.1"/>
    </source>
</evidence>
<comment type="caution">
    <text evidence="1">The sequence shown here is derived from an EMBL/GenBank/DDBJ whole genome shotgun (WGS) entry which is preliminary data.</text>
</comment>
<reference evidence="1 2" key="1">
    <citation type="journal article" date="2020" name="Cell">
        <title>Large-Scale Comparative Analyses of Tick Genomes Elucidate Their Genetic Diversity and Vector Capacities.</title>
        <authorList>
            <consortium name="Tick Genome and Microbiome Consortium (TIGMIC)"/>
            <person name="Jia N."/>
            <person name="Wang J."/>
            <person name="Shi W."/>
            <person name="Du L."/>
            <person name="Sun Y."/>
            <person name="Zhan W."/>
            <person name="Jiang J.F."/>
            <person name="Wang Q."/>
            <person name="Zhang B."/>
            <person name="Ji P."/>
            <person name="Bell-Sakyi L."/>
            <person name="Cui X.M."/>
            <person name="Yuan T.T."/>
            <person name="Jiang B.G."/>
            <person name="Yang W.F."/>
            <person name="Lam T.T."/>
            <person name="Chang Q.C."/>
            <person name="Ding S.J."/>
            <person name="Wang X.J."/>
            <person name="Zhu J.G."/>
            <person name="Ruan X.D."/>
            <person name="Zhao L."/>
            <person name="Wei J.T."/>
            <person name="Ye R.Z."/>
            <person name="Que T.C."/>
            <person name="Du C.H."/>
            <person name="Zhou Y.H."/>
            <person name="Cheng J.X."/>
            <person name="Dai P.F."/>
            <person name="Guo W.B."/>
            <person name="Han X.H."/>
            <person name="Huang E.J."/>
            <person name="Li L.F."/>
            <person name="Wei W."/>
            <person name="Gao Y.C."/>
            <person name="Liu J.Z."/>
            <person name="Shao H.Z."/>
            <person name="Wang X."/>
            <person name="Wang C.C."/>
            <person name="Yang T.C."/>
            <person name="Huo Q.B."/>
            <person name="Li W."/>
            <person name="Chen H.Y."/>
            <person name="Chen S.E."/>
            <person name="Zhou L.G."/>
            <person name="Ni X.B."/>
            <person name="Tian J.H."/>
            <person name="Sheng Y."/>
            <person name="Liu T."/>
            <person name="Pan Y.S."/>
            <person name="Xia L.Y."/>
            <person name="Li J."/>
            <person name="Zhao F."/>
            <person name="Cao W.C."/>
        </authorList>
    </citation>
    <scope>NUCLEOTIDE SEQUENCE [LARGE SCALE GENOMIC DNA]</scope>
    <source>
        <strain evidence="1">Iper-2018</strain>
    </source>
</reference>
<sequence length="279" mass="31103">MARYRDTCPVDCKVYVGELGNSGTKHELEESFGYYGPLRNVWVARSPPGFAFVEFEDPRDARDAVRALDGKMLCGRRVRVELSTGKSRNSYRGSSRPFQPTDRCYDCGERGHYARDCRVYSRRNSSRPHNSSASAAALLECFHCVEGAGREREIESFLYYFYYYFCGEHTLKEGEREESCPSGQSVTAAFEAALQSAAAAREQLTLISRSRSRSRSRSFSPRRGGGGGGGRSRSLSRSPRRSPPAGSRSRSRSRSPVGKRGRSGSKSPSRRDSRNGNLD</sequence>
<keyword evidence="2" id="KW-1185">Reference proteome</keyword>